<proteinExistence type="predicted"/>
<evidence type="ECO:0000313" key="1">
    <source>
        <dbReference type="EMBL" id="XCH12145.1"/>
    </source>
</evidence>
<evidence type="ECO:0008006" key="2">
    <source>
        <dbReference type="Google" id="ProtNLM"/>
    </source>
</evidence>
<organism evidence="1">
    <name type="scientific">Arthrobacter sp. K5</name>
    <dbReference type="NCBI Taxonomy" id="2839623"/>
    <lineage>
        <taxon>Bacteria</taxon>
        <taxon>Bacillati</taxon>
        <taxon>Actinomycetota</taxon>
        <taxon>Actinomycetes</taxon>
        <taxon>Micrococcales</taxon>
        <taxon>Micrococcaceae</taxon>
        <taxon>Arthrobacter</taxon>
    </lineage>
</organism>
<gene>
    <name evidence="1" type="ORF">ABRP34_03765</name>
</gene>
<dbReference type="EMBL" id="CP159279">
    <property type="protein sequence ID" value="XCH12145.1"/>
    <property type="molecule type" value="Genomic_DNA"/>
</dbReference>
<name>A0AAU8ETV3_9MICC</name>
<dbReference type="RefSeq" id="WP_353712319.1">
    <property type="nucleotide sequence ID" value="NZ_CP159279.1"/>
</dbReference>
<dbReference type="AlphaFoldDB" id="A0AAU8ETV3"/>
<reference evidence="1" key="1">
    <citation type="submission" date="2024-06" db="EMBL/GenBank/DDBJ databases">
        <title>Biodegradation of dimethachlon by Arthrobacter sp. K5: mechanistic insights and ecological implications.</title>
        <authorList>
            <person name="Hu S."/>
            <person name="Lu P."/>
        </authorList>
    </citation>
    <scope>NUCLEOTIDE SEQUENCE</scope>
    <source>
        <strain evidence="1">K5</strain>
    </source>
</reference>
<sequence length="331" mass="36654">MSARISPHDLFPEFYRNSAIRVLAGAARWTVSGRLGDDADVKAKAPIDVRALLDLGRVRGAWSIGDVCLVTLAELTDRLPDAANHAFYLQAQSDGLMVLDIEPDCPSDVAANLLALPGLIYSETSMSGRGYHLVAALPENFHDHGIASSNRVLREEHGWYEILLDHWVTFTRRPIEEDVLTRAREIDLSSEPFASLEDAYASLAEKAKASSSARAKAVPTAGDIPRIKGGQQIIERTLEGARPRLKCLDDFAGDHSRWEFSLLGTLFREMRQHLVVIGFQRRTTYSAGDQAWLLYQAALEAIPSRAKHEERRNGRPFLLDRAAAMVAANAR</sequence>
<accession>A0AAU8ETV3</accession>
<protein>
    <recommendedName>
        <fullName evidence="2">DNA primase/polymerase bifunctional N-terminal domain-containing protein</fullName>
    </recommendedName>
</protein>